<keyword evidence="12" id="KW-0804">Transcription</keyword>
<reference evidence="20" key="3">
    <citation type="submission" date="2025-09" db="UniProtKB">
        <authorList>
            <consortium name="Ensembl"/>
        </authorList>
    </citation>
    <scope>IDENTIFICATION</scope>
</reference>
<dbReference type="Ensembl" id="ENSGACT00000021146.2">
    <property type="protein sequence ID" value="ENSGACP00000021106.2"/>
    <property type="gene ID" value="ENSGACG00000015995.2"/>
</dbReference>
<comment type="catalytic activity">
    <reaction evidence="15">
        <text>L-seryl-[protein] + ATP = O-phospho-L-seryl-[protein] + ADP + H(+)</text>
        <dbReference type="Rhea" id="RHEA:17989"/>
        <dbReference type="Rhea" id="RHEA-COMP:9863"/>
        <dbReference type="Rhea" id="RHEA-COMP:11604"/>
        <dbReference type="ChEBI" id="CHEBI:15378"/>
        <dbReference type="ChEBI" id="CHEBI:29999"/>
        <dbReference type="ChEBI" id="CHEBI:30616"/>
        <dbReference type="ChEBI" id="CHEBI:83421"/>
        <dbReference type="ChEBI" id="CHEBI:456216"/>
        <dbReference type="EC" id="2.7.11.1"/>
    </reaction>
</comment>
<dbReference type="FunCoup" id="G3PU19">
    <property type="interactions" value="881"/>
</dbReference>
<dbReference type="STRING" id="69293.ENSGACP00000021106"/>
<keyword evidence="21" id="KW-1185">Reference proteome</keyword>
<feature type="binding site" evidence="17">
    <location>
        <position position="197"/>
    </location>
    <ligand>
        <name>ATP</name>
        <dbReference type="ChEBI" id="CHEBI:30616"/>
    </ligand>
</feature>
<dbReference type="GO" id="GO:0004713">
    <property type="term" value="F:protein tyrosine kinase activity"/>
    <property type="evidence" value="ECO:0007669"/>
    <property type="project" value="TreeGrafter"/>
</dbReference>
<dbReference type="InterPro" id="IPR008271">
    <property type="entry name" value="Ser/Thr_kinase_AS"/>
</dbReference>
<evidence type="ECO:0000256" key="5">
    <source>
        <dbReference type="ARBA" id="ARBA00022553"/>
    </source>
</evidence>
<evidence type="ECO:0000256" key="2">
    <source>
        <dbReference type="ARBA" id="ARBA00012513"/>
    </source>
</evidence>
<evidence type="ECO:0000256" key="11">
    <source>
        <dbReference type="ARBA" id="ARBA00023015"/>
    </source>
</evidence>
<evidence type="ECO:0000313" key="20">
    <source>
        <dbReference type="Ensembl" id="ENSGACP00000021106.2"/>
    </source>
</evidence>
<keyword evidence="4" id="KW-0723">Serine/threonine-protein kinase</keyword>
<dbReference type="InterPro" id="IPR017441">
    <property type="entry name" value="Protein_kinase_ATP_BS"/>
</dbReference>
<dbReference type="OMA" id="GIAHVIW"/>
<reference evidence="20 21" key="1">
    <citation type="journal article" date="2021" name="G3 (Bethesda)">
        <title>Improved contiguity of the threespine stickleback genome using long-read sequencing.</title>
        <authorList>
            <person name="Nath S."/>
            <person name="Shaw D.E."/>
            <person name="White M.A."/>
        </authorList>
    </citation>
    <scope>NUCLEOTIDE SEQUENCE [LARGE SCALE GENOMIC DNA]</scope>
    <source>
        <strain evidence="20 21">Lake Benthic</strain>
    </source>
</reference>
<keyword evidence="9 17" id="KW-0067">ATP-binding</keyword>
<dbReference type="InterPro" id="IPR000719">
    <property type="entry name" value="Prot_kinase_dom"/>
</dbReference>
<keyword evidence="8" id="KW-0418">Kinase</keyword>
<comment type="catalytic activity">
    <reaction evidence="14">
        <text>L-threonyl-[protein] + ATP = O-phospho-L-threonyl-[protein] + ADP + H(+)</text>
        <dbReference type="Rhea" id="RHEA:46608"/>
        <dbReference type="Rhea" id="RHEA-COMP:11060"/>
        <dbReference type="Rhea" id="RHEA-COMP:11605"/>
        <dbReference type="ChEBI" id="CHEBI:15378"/>
        <dbReference type="ChEBI" id="CHEBI:30013"/>
        <dbReference type="ChEBI" id="CHEBI:30616"/>
        <dbReference type="ChEBI" id="CHEBI:61977"/>
        <dbReference type="ChEBI" id="CHEBI:456216"/>
        <dbReference type="EC" id="2.7.11.1"/>
    </reaction>
</comment>
<keyword evidence="3" id="KW-1017">Isopeptide bond</keyword>
<accession>G3PU19</accession>
<dbReference type="PROSITE" id="PS00107">
    <property type="entry name" value="PROTEIN_KINASE_ATP"/>
    <property type="match status" value="1"/>
</dbReference>
<protein>
    <recommendedName>
        <fullName evidence="2">non-specific serine/threonine protein kinase</fullName>
        <ecNumber evidence="2">2.7.11.1</ecNumber>
    </recommendedName>
</protein>
<proteinExistence type="inferred from homology"/>
<feature type="compositionally biased region" description="Low complexity" evidence="18">
    <location>
        <begin position="862"/>
        <end position="882"/>
    </location>
</feature>
<sequence length="1168" mass="127164">MASQVLVYPPHIYQTQTSAFSSVKKLKAEPSSCVYHERAHLSTHLNRRTLGIVQPTKQARAGGGGRGEGRSGGGEEEGDKEEDCGGLNSADGPQRCGLKRKSEELGNRGSTMQIVEELTMLPAIMQTTNVGNAAAGGPSKAGAGGMGGGDGDYQVVQHEVLCSMKNTYEVLDFLGRGTFGQVVKCWKRGTGEVVAVKILKNHPSYARQGQIEVGILARLSAENADEHNLVRAFECFQHRSHTCLVFEMLEQNLYDFLKQNKFSPLPLKVIRPVLQQVATALKKLKSMGLIHADLKPENIMLVDPVRQPYRVKVIDFGSASHVSKAVCSTYLQSRYYRAPEIILGLPFCEAIDMWSLGCVIAELFLGWPLYPGALEYDQIRYISQTQGLPGEHLLNSGTKKTRFFCKESDSPYAAWRLKSTDEHETETGMKSKEARKYIFSCLDDIAHVNLVMNLEGCDLLVEKADRREFVGLLKKMLLIDAEERITPAEALSHPFVTMQHLLDFPHSNHVKSCFHIMDVCWTRPSAYEAANRNKGPFIRTVATTAAASVNHPFSKITGVHPQGLAPSAQSVMHPGIPLQTGSGQFGCSDSFPQALILCPPTIQGIPTNTAKPTGYSVRMEGSVPLVTQAPSIQPIQIRPGVITQSWSSRAQQILVPTWQQVTSVPPPPTTLAADSVAGSQRLGDWGKVRPHGNHYSSMIAHSQPFLTNQMAMSTHQPINIGIAHVVWPQPAANKRAKPCVNRYAYTKMGSSILTVTSKNVQQVEARFPEEGHAAGEGAGTPQVEEDENCCKVEPDCEELSVSQEQRQAMVISDLASPTVSVISISSDEEESAQRHSMGECKGSAACEACQSTVSMERVCSLSSPDSTLSTSSSASAQSSTSPCKHPNSMSDDEQESCCDTVDSSPASNASGHSNSPFAQQRFIADGNHNREPRVACVAPETEPSRPTVRTVVVPPMRVHNNNYPAVSESICLSKGWGLPGRHHHQSTPLLNRPQKMPPAFQPQQQQPIGFGQVQHFGSCHQEWNGNFAHRRPQAYIPPTMHGHTFTLSHSSPNHTTGPHPLPHLGGHPHTQPTLLSYPPSGPLVTAAPVAHLLASPVASRPVLQPTYSISHPAGIVHQVTVGLNHRLLPSPTLHPQGPFKPLFPSYIASPAYASFPLSPTKINQYPYI</sequence>
<evidence type="ECO:0000256" key="10">
    <source>
        <dbReference type="ARBA" id="ARBA00022843"/>
    </source>
</evidence>
<evidence type="ECO:0000256" key="7">
    <source>
        <dbReference type="ARBA" id="ARBA00022741"/>
    </source>
</evidence>
<reference evidence="20" key="2">
    <citation type="submission" date="2025-08" db="UniProtKB">
        <authorList>
            <consortium name="Ensembl"/>
        </authorList>
    </citation>
    <scope>IDENTIFICATION</scope>
</reference>
<dbReference type="FunFam" id="1.10.510.10:FF:000029">
    <property type="entry name" value="Homeodomain-interacting protein kinase 2 isoform 1"/>
    <property type="match status" value="1"/>
</dbReference>
<dbReference type="Proteomes" id="UP000007635">
    <property type="component" value="Chromosome II"/>
</dbReference>
<dbReference type="Gene3D" id="1.10.510.10">
    <property type="entry name" value="Transferase(Phosphotransferase) domain 1"/>
    <property type="match status" value="1"/>
</dbReference>
<dbReference type="EC" id="2.7.11.1" evidence="2"/>
<dbReference type="PANTHER" id="PTHR24058">
    <property type="entry name" value="DUAL SPECIFICITY PROTEIN KINASE"/>
    <property type="match status" value="1"/>
</dbReference>
<evidence type="ECO:0000256" key="9">
    <source>
        <dbReference type="ARBA" id="ARBA00022840"/>
    </source>
</evidence>
<evidence type="ECO:0000256" key="3">
    <source>
        <dbReference type="ARBA" id="ARBA00022499"/>
    </source>
</evidence>
<keyword evidence="10" id="KW-0832">Ubl conjugation</keyword>
<evidence type="ECO:0000256" key="1">
    <source>
        <dbReference type="ARBA" id="ARBA00004123"/>
    </source>
</evidence>
<evidence type="ECO:0000256" key="16">
    <source>
        <dbReference type="ARBA" id="ARBA00061380"/>
    </source>
</evidence>
<evidence type="ECO:0000313" key="21">
    <source>
        <dbReference type="Proteomes" id="UP000007635"/>
    </source>
</evidence>
<dbReference type="InterPro" id="IPR011009">
    <property type="entry name" value="Kinase-like_dom_sf"/>
</dbReference>
<dbReference type="InterPro" id="IPR050494">
    <property type="entry name" value="Ser_Thr_dual-spec_kinase"/>
</dbReference>
<dbReference type="Bgee" id="ENSGACG00000015995">
    <property type="expression patterns" value="Expressed in zone of skin and 13 other cell types or tissues"/>
</dbReference>
<feature type="compositionally biased region" description="Acidic residues" evidence="18">
    <location>
        <begin position="74"/>
        <end position="84"/>
    </location>
</feature>
<dbReference type="GO" id="GO:0005524">
    <property type="term" value="F:ATP binding"/>
    <property type="evidence" value="ECO:0007669"/>
    <property type="project" value="UniProtKB-UniRule"/>
</dbReference>
<dbReference type="InParanoid" id="G3PU19"/>
<feature type="compositionally biased region" description="Polar residues" evidence="18">
    <location>
        <begin position="901"/>
        <end position="916"/>
    </location>
</feature>
<evidence type="ECO:0000256" key="8">
    <source>
        <dbReference type="ARBA" id="ARBA00022777"/>
    </source>
</evidence>
<evidence type="ECO:0000256" key="15">
    <source>
        <dbReference type="ARBA" id="ARBA00048679"/>
    </source>
</evidence>
<dbReference type="GeneTree" id="ENSGT00940000155960"/>
<feature type="region of interest" description="Disordered" evidence="18">
    <location>
        <begin position="862"/>
        <end position="916"/>
    </location>
</feature>
<feature type="domain" description="Protein kinase" evidence="19">
    <location>
        <begin position="168"/>
        <end position="496"/>
    </location>
</feature>
<evidence type="ECO:0000256" key="4">
    <source>
        <dbReference type="ARBA" id="ARBA00022527"/>
    </source>
</evidence>
<evidence type="ECO:0000256" key="13">
    <source>
        <dbReference type="ARBA" id="ARBA00023242"/>
    </source>
</evidence>
<evidence type="ECO:0000256" key="6">
    <source>
        <dbReference type="ARBA" id="ARBA00022679"/>
    </source>
</evidence>
<feature type="region of interest" description="Disordered" evidence="18">
    <location>
        <begin position="52"/>
        <end position="110"/>
    </location>
</feature>
<evidence type="ECO:0000256" key="17">
    <source>
        <dbReference type="PROSITE-ProRule" id="PRU10141"/>
    </source>
</evidence>
<keyword evidence="7 17" id="KW-0547">Nucleotide-binding</keyword>
<evidence type="ECO:0000256" key="14">
    <source>
        <dbReference type="ARBA" id="ARBA00047899"/>
    </source>
</evidence>
<feature type="compositionally biased region" description="Gly residues" evidence="18">
    <location>
        <begin position="61"/>
        <end position="72"/>
    </location>
</feature>
<dbReference type="SMART" id="SM00220">
    <property type="entry name" value="S_TKc"/>
    <property type="match status" value="1"/>
</dbReference>
<dbReference type="Gene3D" id="3.30.200.20">
    <property type="entry name" value="Phosphorylase Kinase, domain 1"/>
    <property type="match status" value="1"/>
</dbReference>
<name>G3PU19_GASAC</name>
<dbReference type="PROSITE" id="PS00108">
    <property type="entry name" value="PROTEIN_KINASE_ST"/>
    <property type="match status" value="1"/>
</dbReference>
<comment type="subcellular location">
    <subcellularLocation>
        <location evidence="1">Nucleus</location>
    </subcellularLocation>
</comment>
<keyword evidence="5" id="KW-0597">Phosphoprotein</keyword>
<evidence type="ECO:0000259" key="19">
    <source>
        <dbReference type="PROSITE" id="PS50011"/>
    </source>
</evidence>
<dbReference type="GO" id="GO:0016605">
    <property type="term" value="C:PML body"/>
    <property type="evidence" value="ECO:0007669"/>
    <property type="project" value="TreeGrafter"/>
</dbReference>
<keyword evidence="11" id="KW-0805">Transcription regulation</keyword>
<dbReference type="SUPFAM" id="SSF56112">
    <property type="entry name" value="Protein kinase-like (PK-like)"/>
    <property type="match status" value="1"/>
</dbReference>
<keyword evidence="6" id="KW-0808">Transferase</keyword>
<dbReference type="Pfam" id="PF00069">
    <property type="entry name" value="Pkinase"/>
    <property type="match status" value="1"/>
</dbReference>
<dbReference type="PANTHER" id="PTHR24058:SF45">
    <property type="entry name" value="HOMEODOMAIN-INTERACTING PROTEIN KINASE 3"/>
    <property type="match status" value="1"/>
</dbReference>
<dbReference type="PROSITE" id="PS50011">
    <property type="entry name" value="PROTEIN_KINASE_DOM"/>
    <property type="match status" value="1"/>
</dbReference>
<evidence type="ECO:0000256" key="12">
    <source>
        <dbReference type="ARBA" id="ARBA00023163"/>
    </source>
</evidence>
<dbReference type="AlphaFoldDB" id="G3PU19"/>
<comment type="similarity">
    <text evidence="16">Belongs to the protein kinase superfamily. CMGC Ser/Thr protein kinase family. HIPK subfamily.</text>
</comment>
<evidence type="ECO:0000256" key="18">
    <source>
        <dbReference type="SAM" id="MobiDB-lite"/>
    </source>
</evidence>
<keyword evidence="13" id="KW-0539">Nucleus</keyword>
<organism evidence="20 21">
    <name type="scientific">Gasterosteus aculeatus aculeatus</name>
    <name type="common">three-spined stickleback</name>
    <dbReference type="NCBI Taxonomy" id="481459"/>
    <lineage>
        <taxon>Eukaryota</taxon>
        <taxon>Metazoa</taxon>
        <taxon>Chordata</taxon>
        <taxon>Craniata</taxon>
        <taxon>Vertebrata</taxon>
        <taxon>Euteleostomi</taxon>
        <taxon>Actinopterygii</taxon>
        <taxon>Neopterygii</taxon>
        <taxon>Teleostei</taxon>
        <taxon>Neoteleostei</taxon>
        <taxon>Acanthomorphata</taxon>
        <taxon>Eupercaria</taxon>
        <taxon>Perciformes</taxon>
        <taxon>Cottioidei</taxon>
        <taxon>Gasterosteales</taxon>
        <taxon>Gasterosteidae</taxon>
        <taxon>Gasterosteus</taxon>
    </lineage>
</organism>
<dbReference type="FunFam" id="3.30.200.20:FF:000022">
    <property type="entry name" value="Homeodomain-interacting protein kinase 2 isoform 1"/>
    <property type="match status" value="1"/>
</dbReference>
<dbReference type="eggNOG" id="KOG0667">
    <property type="taxonomic scope" value="Eukaryota"/>
</dbReference>
<dbReference type="GO" id="GO:0004674">
    <property type="term" value="F:protein serine/threonine kinase activity"/>
    <property type="evidence" value="ECO:0007669"/>
    <property type="project" value="UniProtKB-KW"/>
</dbReference>
<dbReference type="GO" id="GO:0005737">
    <property type="term" value="C:cytoplasm"/>
    <property type="evidence" value="ECO:0007669"/>
    <property type="project" value="UniProtKB-ARBA"/>
</dbReference>